<comment type="caution">
    <text evidence="1">The sequence shown here is derived from an EMBL/GenBank/DDBJ whole genome shotgun (WGS) entry which is preliminary data.</text>
</comment>
<evidence type="ECO:0000313" key="2">
    <source>
        <dbReference type="Proteomes" id="UP001148737"/>
    </source>
</evidence>
<proteinExistence type="predicted"/>
<reference evidence="1" key="1">
    <citation type="submission" date="2022-07" db="EMBL/GenBank/DDBJ databases">
        <title>Genome Sequence of Lecanicillium saksenae.</title>
        <authorList>
            <person name="Buettner E."/>
        </authorList>
    </citation>
    <scope>NUCLEOTIDE SEQUENCE</scope>
    <source>
        <strain evidence="1">VT-O1</strain>
    </source>
</reference>
<evidence type="ECO:0000313" key="1">
    <source>
        <dbReference type="EMBL" id="KAJ3488160.1"/>
    </source>
</evidence>
<sequence length="154" mass="17009">MRSILSFILTSLANPILTLLRRILVVLDMPLYCCPGCKQPISESQPLDHCLECEAMNQRQRARRRNRSASVSTSTEVVECTIITIILRRPSQQYGAGSTTTPRSSASPPPYDDTDMAFPWDAEMHVDSAGPRNETNATSRRGASVTSAINIRTV</sequence>
<accession>A0ACC1QQQ9</accession>
<dbReference type="EMBL" id="JANAKD010000802">
    <property type="protein sequence ID" value="KAJ3488160.1"/>
    <property type="molecule type" value="Genomic_DNA"/>
</dbReference>
<protein>
    <submittedName>
        <fullName evidence="1">Uncharacterized protein</fullName>
    </submittedName>
</protein>
<gene>
    <name evidence="1" type="ORF">NLG97_g6249</name>
</gene>
<keyword evidence="2" id="KW-1185">Reference proteome</keyword>
<dbReference type="Proteomes" id="UP001148737">
    <property type="component" value="Unassembled WGS sequence"/>
</dbReference>
<name>A0ACC1QQQ9_9HYPO</name>
<organism evidence="1 2">
    <name type="scientific">Lecanicillium saksenae</name>
    <dbReference type="NCBI Taxonomy" id="468837"/>
    <lineage>
        <taxon>Eukaryota</taxon>
        <taxon>Fungi</taxon>
        <taxon>Dikarya</taxon>
        <taxon>Ascomycota</taxon>
        <taxon>Pezizomycotina</taxon>
        <taxon>Sordariomycetes</taxon>
        <taxon>Hypocreomycetidae</taxon>
        <taxon>Hypocreales</taxon>
        <taxon>Cordycipitaceae</taxon>
        <taxon>Lecanicillium</taxon>
    </lineage>
</organism>